<evidence type="ECO:0000313" key="3">
    <source>
        <dbReference type="Proteomes" id="UP000078459"/>
    </source>
</evidence>
<dbReference type="EMBL" id="LWHJ01000011">
    <property type="protein sequence ID" value="OAQ42285.1"/>
    <property type="molecule type" value="Genomic_DNA"/>
</dbReference>
<feature type="transmembrane region" description="Helical" evidence="1">
    <location>
        <begin position="48"/>
        <end position="67"/>
    </location>
</feature>
<proteinExistence type="predicted"/>
<protein>
    <submittedName>
        <fullName evidence="2">Uncharacterized protein</fullName>
    </submittedName>
</protein>
<sequence>MQNDVFIKQVENKLREEVKEESDIFFVKPTDGKFVGAAKRFLRKFRRFFVFAQAALIGFMTFLLWLIGMLST</sequence>
<evidence type="ECO:0000256" key="1">
    <source>
        <dbReference type="SAM" id="Phobius"/>
    </source>
</evidence>
<gene>
    <name evidence="2" type="ORF">A5893_04010</name>
</gene>
<keyword evidence="3" id="KW-1185">Reference proteome</keyword>
<keyword evidence="1" id="KW-1133">Transmembrane helix</keyword>
<comment type="caution">
    <text evidence="2">The sequence shown here is derived from an EMBL/GenBank/DDBJ whole genome shotgun (WGS) entry which is preliminary data.</text>
</comment>
<name>A0A179DMK7_9SPHI</name>
<accession>A0A179DMK7</accession>
<dbReference type="STRING" id="1826909.A5893_04010"/>
<keyword evidence="1" id="KW-0812">Transmembrane</keyword>
<reference evidence="2 3" key="2">
    <citation type="submission" date="2016-06" db="EMBL/GenBank/DDBJ databases">
        <title>Pedobacter psychrophilus sp. nov., isolated from Antarctic fragmentary rock.</title>
        <authorList>
            <person name="Svec P."/>
        </authorList>
    </citation>
    <scope>NUCLEOTIDE SEQUENCE [LARGE SCALE GENOMIC DNA]</scope>
    <source>
        <strain evidence="2 3">CCM 8644</strain>
    </source>
</reference>
<reference evidence="2 3" key="1">
    <citation type="submission" date="2016-04" db="EMBL/GenBank/DDBJ databases">
        <authorList>
            <person name="Evans L.H."/>
            <person name="Alamgir A."/>
            <person name="Owens N."/>
            <person name="Weber N.D."/>
            <person name="Virtaneva K."/>
            <person name="Barbian K."/>
            <person name="Babar A."/>
            <person name="Rosenke K."/>
        </authorList>
    </citation>
    <scope>NUCLEOTIDE SEQUENCE [LARGE SCALE GENOMIC DNA]</scope>
    <source>
        <strain evidence="2 3">CCM 8644</strain>
    </source>
</reference>
<dbReference type="Proteomes" id="UP000078459">
    <property type="component" value="Unassembled WGS sequence"/>
</dbReference>
<dbReference type="AlphaFoldDB" id="A0A179DMK7"/>
<organism evidence="2 3">
    <name type="scientific">Pedobacter psychrophilus</name>
    <dbReference type="NCBI Taxonomy" id="1826909"/>
    <lineage>
        <taxon>Bacteria</taxon>
        <taxon>Pseudomonadati</taxon>
        <taxon>Bacteroidota</taxon>
        <taxon>Sphingobacteriia</taxon>
        <taxon>Sphingobacteriales</taxon>
        <taxon>Sphingobacteriaceae</taxon>
        <taxon>Pedobacter</taxon>
    </lineage>
</organism>
<evidence type="ECO:0000313" key="2">
    <source>
        <dbReference type="EMBL" id="OAQ42285.1"/>
    </source>
</evidence>
<keyword evidence="1" id="KW-0472">Membrane</keyword>